<evidence type="ECO:0000256" key="1">
    <source>
        <dbReference type="SAM" id="Phobius"/>
    </source>
</evidence>
<evidence type="ECO:0000313" key="4">
    <source>
        <dbReference type="Proteomes" id="UP001622594"/>
    </source>
</evidence>
<name>A0ABZ1L5J0_9ACTN</name>
<dbReference type="Pfam" id="PF14219">
    <property type="entry name" value="DUF4328"/>
    <property type="match status" value="1"/>
</dbReference>
<keyword evidence="4" id="KW-1185">Reference proteome</keyword>
<dbReference type="Proteomes" id="UP001622594">
    <property type="component" value="Chromosome"/>
</dbReference>
<protein>
    <submittedName>
        <fullName evidence="3">DUF4328 domain-containing protein</fullName>
    </submittedName>
</protein>
<evidence type="ECO:0000259" key="2">
    <source>
        <dbReference type="Pfam" id="PF14219"/>
    </source>
</evidence>
<dbReference type="EMBL" id="CP108188">
    <property type="protein sequence ID" value="WTR68906.1"/>
    <property type="molecule type" value="Genomic_DNA"/>
</dbReference>
<feature type="transmembrane region" description="Helical" evidence="1">
    <location>
        <begin position="65"/>
        <end position="83"/>
    </location>
</feature>
<reference evidence="3 4" key="1">
    <citation type="submission" date="2022-10" db="EMBL/GenBank/DDBJ databases">
        <title>The complete genomes of actinobacterial strains from the NBC collection.</title>
        <authorList>
            <person name="Joergensen T.S."/>
            <person name="Alvarez Arevalo M."/>
            <person name="Sterndorff E.B."/>
            <person name="Faurdal D."/>
            <person name="Vuksanovic O."/>
            <person name="Mourched A.-S."/>
            <person name="Charusanti P."/>
            <person name="Shaw S."/>
            <person name="Blin K."/>
            <person name="Weber T."/>
        </authorList>
    </citation>
    <scope>NUCLEOTIDE SEQUENCE [LARGE SCALE GENOMIC DNA]</scope>
    <source>
        <strain evidence="3 4">NBC_00123</strain>
    </source>
</reference>
<feature type="domain" description="DUF4328" evidence="2">
    <location>
        <begin position="64"/>
        <end position="185"/>
    </location>
</feature>
<feature type="transmembrane region" description="Helical" evidence="1">
    <location>
        <begin position="134"/>
        <end position="156"/>
    </location>
</feature>
<sequence length="199" mass="22051">MDAYNTPVGPAAVRGPRHRFRNPVGPALVVQSLIATTALTDVYIIATGGKDSPWLAEDMVPFPAVLQLSCWVAFLFWFFRVRCNAEVLAPGSHKYTAGFAIGAWAIPLAMWWLPRRITLDIHRAGGPPRDAWLINAWWLVWLLDGPLSVAFHHLVLDQTDFRNPVDESLNILCAILAIAVVRRVTAGQPAGPLPYFNMT</sequence>
<feature type="transmembrane region" description="Helical" evidence="1">
    <location>
        <begin position="168"/>
        <end position="185"/>
    </location>
</feature>
<dbReference type="RefSeq" id="WP_327165352.1">
    <property type="nucleotide sequence ID" value="NZ_CP108062.1"/>
</dbReference>
<keyword evidence="1" id="KW-0472">Membrane</keyword>
<accession>A0ABZ1L5J0</accession>
<dbReference type="InterPro" id="IPR025565">
    <property type="entry name" value="DUF4328"/>
</dbReference>
<feature type="transmembrane region" description="Helical" evidence="1">
    <location>
        <begin position="24"/>
        <end position="45"/>
    </location>
</feature>
<proteinExistence type="predicted"/>
<organism evidence="3 4">
    <name type="scientific">Streptomyces zaomyceticus</name>
    <dbReference type="NCBI Taxonomy" id="68286"/>
    <lineage>
        <taxon>Bacteria</taxon>
        <taxon>Bacillati</taxon>
        <taxon>Actinomycetota</taxon>
        <taxon>Actinomycetes</taxon>
        <taxon>Kitasatosporales</taxon>
        <taxon>Streptomycetaceae</taxon>
        <taxon>Streptomyces</taxon>
    </lineage>
</organism>
<evidence type="ECO:0000313" key="3">
    <source>
        <dbReference type="EMBL" id="WTR68906.1"/>
    </source>
</evidence>
<feature type="transmembrane region" description="Helical" evidence="1">
    <location>
        <begin position="95"/>
        <end position="114"/>
    </location>
</feature>
<keyword evidence="1" id="KW-1133">Transmembrane helix</keyword>
<gene>
    <name evidence="3" type="ORF">OG814_06295</name>
</gene>
<keyword evidence="1" id="KW-0812">Transmembrane</keyword>